<evidence type="ECO:0000313" key="2">
    <source>
        <dbReference type="Proteomes" id="UP001596270"/>
    </source>
</evidence>
<dbReference type="SUPFAM" id="SSF52540">
    <property type="entry name" value="P-loop containing nucleoside triphosphate hydrolases"/>
    <property type="match status" value="1"/>
</dbReference>
<protein>
    <submittedName>
        <fullName evidence="1">MinD/ParA family protein</fullName>
    </submittedName>
</protein>
<dbReference type="Gene3D" id="3.40.50.300">
    <property type="entry name" value="P-loop containing nucleotide triphosphate hydrolases"/>
    <property type="match status" value="1"/>
</dbReference>
<proteinExistence type="predicted"/>
<evidence type="ECO:0000313" key="1">
    <source>
        <dbReference type="EMBL" id="MFC6282279.1"/>
    </source>
</evidence>
<sequence>MRKVVGDQADGLRRLMSSSPGRLVALVGCEPAVCIADVASNLRAALVLQGREVHLLDEHQEVNQARCRSHEHLTLINAVLNGDGALSAAAAKADDVLVVLQANAASIMQAYACIKRLHYAHALQRVRVMVNQTADAVAAKRVLANLADTGSRYLAVALEPAGWVRADPLVLQAQRLNLTVVEAFQSSPAASDFRQLAADLLHWPHKPSAGRSLPLQPGIATRQEAHPVAGMH</sequence>
<organism evidence="1 2">
    <name type="scientific">Polaromonas aquatica</name>
    <dbReference type="NCBI Taxonomy" id="332657"/>
    <lineage>
        <taxon>Bacteria</taxon>
        <taxon>Pseudomonadati</taxon>
        <taxon>Pseudomonadota</taxon>
        <taxon>Betaproteobacteria</taxon>
        <taxon>Burkholderiales</taxon>
        <taxon>Comamonadaceae</taxon>
        <taxon>Polaromonas</taxon>
    </lineage>
</organism>
<accession>A0ABW1TXF3</accession>
<dbReference type="RefSeq" id="WP_371438281.1">
    <property type="nucleotide sequence ID" value="NZ_JBHSRS010000074.1"/>
</dbReference>
<comment type="caution">
    <text evidence="1">The sequence shown here is derived from an EMBL/GenBank/DDBJ whole genome shotgun (WGS) entry which is preliminary data.</text>
</comment>
<keyword evidence="2" id="KW-1185">Reference proteome</keyword>
<dbReference type="InterPro" id="IPR027417">
    <property type="entry name" value="P-loop_NTPase"/>
</dbReference>
<name>A0ABW1TXF3_9BURK</name>
<dbReference type="EMBL" id="JBHSRS010000074">
    <property type="protein sequence ID" value="MFC6282279.1"/>
    <property type="molecule type" value="Genomic_DNA"/>
</dbReference>
<gene>
    <name evidence="1" type="ORF">ACFQND_13705</name>
</gene>
<dbReference type="Proteomes" id="UP001596270">
    <property type="component" value="Unassembled WGS sequence"/>
</dbReference>
<reference evidence="2" key="1">
    <citation type="journal article" date="2019" name="Int. J. Syst. Evol. Microbiol.">
        <title>The Global Catalogue of Microorganisms (GCM) 10K type strain sequencing project: providing services to taxonomists for standard genome sequencing and annotation.</title>
        <authorList>
            <consortium name="The Broad Institute Genomics Platform"/>
            <consortium name="The Broad Institute Genome Sequencing Center for Infectious Disease"/>
            <person name="Wu L."/>
            <person name="Ma J."/>
        </authorList>
    </citation>
    <scope>NUCLEOTIDE SEQUENCE [LARGE SCALE GENOMIC DNA]</scope>
    <source>
        <strain evidence="2">CCUG 39402</strain>
    </source>
</reference>